<accession>A0A2R6Y0V4</accession>
<reference evidence="2" key="1">
    <citation type="journal article" date="2018" name="Sci. Rep.">
        <title>Lignite coal burning seam in the remote Altai Mountains harbors a hydrogen-driven thermophilic microbial community.</title>
        <authorList>
            <person name="Kadnikov V.V."/>
            <person name="Mardanov A.V."/>
            <person name="Ivasenko D.A."/>
            <person name="Antsiferov D.V."/>
            <person name="Beletsky A.V."/>
            <person name="Karnachuk O.V."/>
            <person name="Ravin N.V."/>
        </authorList>
    </citation>
    <scope>NUCLEOTIDE SEQUENCE [LARGE SCALE GENOMIC DNA]</scope>
</reference>
<sequence>MPTLKYSNNTKKGLAGHLSVLFYYQKKTKKEDDHWKTKHNTLWHRSL</sequence>
<dbReference type="EMBL" id="PEBX01000036">
    <property type="protein sequence ID" value="PTQ56265.1"/>
    <property type="molecule type" value="Genomic_DNA"/>
</dbReference>
<proteinExistence type="predicted"/>
<dbReference type="AlphaFoldDB" id="A0A2R6Y0V4"/>
<comment type="caution">
    <text evidence="1">The sequence shown here is derived from an EMBL/GenBank/DDBJ whole genome shotgun (WGS) entry which is preliminary data.</text>
</comment>
<evidence type="ECO:0000313" key="1">
    <source>
        <dbReference type="EMBL" id="PTQ56265.1"/>
    </source>
</evidence>
<dbReference type="Proteomes" id="UP000244338">
    <property type="component" value="Unassembled WGS sequence"/>
</dbReference>
<name>A0A2R6Y0V4_9BACL</name>
<organism evidence="1 2">
    <name type="scientific">Candidatus Carbonibacillus altaicus</name>
    <dbReference type="NCBI Taxonomy" id="2163959"/>
    <lineage>
        <taxon>Bacteria</taxon>
        <taxon>Bacillati</taxon>
        <taxon>Bacillota</taxon>
        <taxon>Bacilli</taxon>
        <taxon>Bacillales</taxon>
        <taxon>Candidatus Carbonibacillus</taxon>
    </lineage>
</organism>
<protein>
    <submittedName>
        <fullName evidence="1">Uncharacterized protein</fullName>
    </submittedName>
</protein>
<evidence type="ECO:0000313" key="2">
    <source>
        <dbReference type="Proteomes" id="UP000244338"/>
    </source>
</evidence>
<gene>
    <name evidence="1" type="ORF">BSOLF_0542</name>
</gene>